<evidence type="ECO:0008006" key="4">
    <source>
        <dbReference type="Google" id="ProtNLM"/>
    </source>
</evidence>
<dbReference type="InParanoid" id="K5VLI8"/>
<evidence type="ECO:0000313" key="2">
    <source>
        <dbReference type="EMBL" id="EKM75259.1"/>
    </source>
</evidence>
<feature type="region of interest" description="Disordered" evidence="1">
    <location>
        <begin position="294"/>
        <end position="366"/>
    </location>
</feature>
<dbReference type="Proteomes" id="UP000008493">
    <property type="component" value="Unassembled WGS sequence"/>
</dbReference>
<dbReference type="EMBL" id="JH971416">
    <property type="protein sequence ID" value="EKM75259.1"/>
    <property type="molecule type" value="Genomic_DNA"/>
</dbReference>
<keyword evidence="3" id="KW-1185">Reference proteome</keyword>
<dbReference type="GeneID" id="18832599"/>
<protein>
    <recommendedName>
        <fullName evidence="4">DUF4219 domain-containing protein</fullName>
    </recommendedName>
</protein>
<dbReference type="eggNOG" id="ENOG502T1WS">
    <property type="taxonomic scope" value="Eukaryota"/>
</dbReference>
<dbReference type="OrthoDB" id="3032860at2759"/>
<dbReference type="KEGG" id="abp:AGABI1DRAFT95013"/>
<proteinExistence type="predicted"/>
<feature type="compositionally biased region" description="Polar residues" evidence="1">
    <location>
        <begin position="301"/>
        <end position="310"/>
    </location>
</feature>
<dbReference type="AlphaFoldDB" id="K5VLI8"/>
<dbReference type="HOGENOM" id="CLU_069392_0_0_1"/>
<evidence type="ECO:0000313" key="3">
    <source>
        <dbReference type="Proteomes" id="UP000008493"/>
    </source>
</evidence>
<feature type="compositionally biased region" description="Low complexity" evidence="1">
    <location>
        <begin position="311"/>
        <end position="341"/>
    </location>
</feature>
<feature type="compositionally biased region" description="Basic residues" evidence="1">
    <location>
        <begin position="348"/>
        <end position="362"/>
    </location>
</feature>
<sequence length="417" mass="46228">MKKSPTSRTNERCTGNLRVGDLHLKIDQESVPHKRLGTKGAQYRVSKGGSRVYKDTPNQLHLLSNTASLYYQAISKCYGPRANIGTNSNALPKLSGAKNYDTWARRVKNALILIQHKDSTLTAWDVSGSSHPLPTLPTDPTELAKENAIRMTLKLQATALIESTLPDHMIQEEFNSPRDLWGKMKLNYGVRGPTFVYERLQSLLNFKVQDTQDPSGQIAEFVATCSQITATGATLHDSLQTMMLLSALPARMESTIGIILASAAKVSDLTIEKARATIAAAWRNPQNLAAARFKPSGQAPRWQNATPGTSGQNQQQQQRPHGQQQQRPQGQQQRQQAPQGAKPDDDKKRKRTRGKGKGKGKGKAAALLQSRSLRSPFLRVLKPNPTTLAHLLSLHRPHGLWCIVSEMRKQLSRRRLP</sequence>
<name>K5VLI8_AGABU</name>
<dbReference type="Pfam" id="PF14223">
    <property type="entry name" value="Retrotran_gag_2"/>
    <property type="match status" value="1"/>
</dbReference>
<organism evidence="2 3">
    <name type="scientific">Agaricus bisporus var. burnettii (strain JB137-S8 / ATCC MYA-4627 / FGSC 10392)</name>
    <name type="common">White button mushroom</name>
    <dbReference type="NCBI Taxonomy" id="597362"/>
    <lineage>
        <taxon>Eukaryota</taxon>
        <taxon>Fungi</taxon>
        <taxon>Dikarya</taxon>
        <taxon>Basidiomycota</taxon>
        <taxon>Agaricomycotina</taxon>
        <taxon>Agaricomycetes</taxon>
        <taxon>Agaricomycetidae</taxon>
        <taxon>Agaricales</taxon>
        <taxon>Agaricineae</taxon>
        <taxon>Agaricaceae</taxon>
        <taxon>Agaricus</taxon>
    </lineage>
</organism>
<gene>
    <name evidence="2" type="ORF">AGABI1DRAFT_95013</name>
</gene>
<accession>K5VLI8</accession>
<dbReference type="RefSeq" id="XP_007334080.1">
    <property type="nucleotide sequence ID" value="XM_007334018.1"/>
</dbReference>
<evidence type="ECO:0000256" key="1">
    <source>
        <dbReference type="SAM" id="MobiDB-lite"/>
    </source>
</evidence>
<reference evidence="3" key="1">
    <citation type="journal article" date="2012" name="Proc. Natl. Acad. Sci. U.S.A.">
        <title>Genome sequence of the button mushroom Agaricus bisporus reveals mechanisms governing adaptation to a humic-rich ecological niche.</title>
        <authorList>
            <person name="Morin E."/>
            <person name="Kohler A."/>
            <person name="Baker A.R."/>
            <person name="Foulongne-Oriol M."/>
            <person name="Lombard V."/>
            <person name="Nagy L.G."/>
            <person name="Ohm R.A."/>
            <person name="Patyshakuliyeva A."/>
            <person name="Brun A."/>
            <person name="Aerts A.L."/>
            <person name="Bailey A.M."/>
            <person name="Billette C."/>
            <person name="Coutinho P.M."/>
            <person name="Deakin G."/>
            <person name="Doddapaneni H."/>
            <person name="Floudas D."/>
            <person name="Grimwood J."/>
            <person name="Hilden K."/>
            <person name="Kuees U."/>
            <person name="LaButti K.M."/>
            <person name="Lapidus A."/>
            <person name="Lindquist E.A."/>
            <person name="Lucas S.M."/>
            <person name="Murat C."/>
            <person name="Riley R.W."/>
            <person name="Salamov A.A."/>
            <person name="Schmutz J."/>
            <person name="Subramanian V."/>
            <person name="Woesten H.A.B."/>
            <person name="Xu J."/>
            <person name="Eastwood D.C."/>
            <person name="Foster G.D."/>
            <person name="Sonnenberg A.S."/>
            <person name="Cullen D."/>
            <person name="de Vries R.P."/>
            <person name="Lundell T."/>
            <person name="Hibbett D.S."/>
            <person name="Henrissat B."/>
            <person name="Burton K.S."/>
            <person name="Kerrigan R.W."/>
            <person name="Challen M.P."/>
            <person name="Grigoriev I.V."/>
            <person name="Martin F."/>
        </authorList>
    </citation>
    <scope>NUCLEOTIDE SEQUENCE [LARGE SCALE GENOMIC DNA]</scope>
    <source>
        <strain evidence="3">JB137-S8 / ATCC MYA-4627 / FGSC 10392</strain>
    </source>
</reference>